<evidence type="ECO:0000313" key="6">
    <source>
        <dbReference type="Proteomes" id="UP001189624"/>
    </source>
</evidence>
<evidence type="ECO:0000313" key="5">
    <source>
        <dbReference type="EMBL" id="CAJ1958603.1"/>
    </source>
</evidence>
<feature type="domain" description="Pectinesterase inhibitor" evidence="4">
    <location>
        <begin position="57"/>
        <end position="213"/>
    </location>
</feature>
<proteinExistence type="inferred from homology"/>
<feature type="signal peptide" evidence="3">
    <location>
        <begin position="1"/>
        <end position="23"/>
    </location>
</feature>
<dbReference type="SMART" id="SM00856">
    <property type="entry name" value="PMEI"/>
    <property type="match status" value="1"/>
</dbReference>
<evidence type="ECO:0000259" key="4">
    <source>
        <dbReference type="SMART" id="SM00856"/>
    </source>
</evidence>
<keyword evidence="1 3" id="KW-0732">Signal</keyword>
<dbReference type="NCBIfam" id="TIGR01614">
    <property type="entry name" value="PME_inhib"/>
    <property type="match status" value="1"/>
</dbReference>
<gene>
    <name evidence="5" type="ORF">AYBTSS11_LOCUS17830</name>
</gene>
<feature type="chain" id="PRO_5041687788" description="Pectinesterase inhibitor domain-containing protein" evidence="3">
    <location>
        <begin position="24"/>
        <end position="237"/>
    </location>
</feature>
<dbReference type="Proteomes" id="UP001189624">
    <property type="component" value="Chromosome 5"/>
</dbReference>
<dbReference type="CDD" id="cd15798">
    <property type="entry name" value="PMEI-like_3"/>
    <property type="match status" value="1"/>
</dbReference>
<dbReference type="AlphaFoldDB" id="A0AA86SH87"/>
<dbReference type="EMBL" id="OY731402">
    <property type="protein sequence ID" value="CAJ1958603.1"/>
    <property type="molecule type" value="Genomic_DNA"/>
</dbReference>
<name>A0AA86SH87_9FABA</name>
<evidence type="ECO:0000256" key="1">
    <source>
        <dbReference type="ARBA" id="ARBA00022729"/>
    </source>
</evidence>
<dbReference type="SUPFAM" id="SSF101148">
    <property type="entry name" value="Plant invertase/pectin methylesterase inhibitor"/>
    <property type="match status" value="1"/>
</dbReference>
<protein>
    <recommendedName>
        <fullName evidence="4">Pectinesterase inhibitor domain-containing protein</fullName>
    </recommendedName>
</protein>
<dbReference type="Gene3D" id="1.20.140.40">
    <property type="entry name" value="Invertase/pectin methylesterase inhibitor family protein"/>
    <property type="match status" value="1"/>
</dbReference>
<accession>A0AA86SH87</accession>
<dbReference type="InterPro" id="IPR006501">
    <property type="entry name" value="Pectinesterase_inhib_dom"/>
</dbReference>
<dbReference type="Pfam" id="PF04043">
    <property type="entry name" value="PMEI"/>
    <property type="match status" value="1"/>
</dbReference>
<reference evidence="5" key="1">
    <citation type="submission" date="2023-10" db="EMBL/GenBank/DDBJ databases">
        <authorList>
            <person name="Domelevo Entfellner J.-B."/>
        </authorList>
    </citation>
    <scope>NUCLEOTIDE SEQUENCE</scope>
</reference>
<dbReference type="InterPro" id="IPR051955">
    <property type="entry name" value="PME_Inhibitor"/>
</dbReference>
<dbReference type="InterPro" id="IPR035513">
    <property type="entry name" value="Invertase/methylesterase_inhib"/>
</dbReference>
<evidence type="ECO:0000256" key="2">
    <source>
        <dbReference type="ARBA" id="ARBA00038471"/>
    </source>
</evidence>
<dbReference type="PANTHER" id="PTHR31080:SF15">
    <property type="entry name" value="INVERTASE"/>
    <property type="match status" value="1"/>
</dbReference>
<evidence type="ECO:0000256" key="3">
    <source>
        <dbReference type="SAM" id="SignalP"/>
    </source>
</evidence>
<organism evidence="5 6">
    <name type="scientific">Sphenostylis stenocarpa</name>
    <dbReference type="NCBI Taxonomy" id="92480"/>
    <lineage>
        <taxon>Eukaryota</taxon>
        <taxon>Viridiplantae</taxon>
        <taxon>Streptophyta</taxon>
        <taxon>Embryophyta</taxon>
        <taxon>Tracheophyta</taxon>
        <taxon>Spermatophyta</taxon>
        <taxon>Magnoliopsida</taxon>
        <taxon>eudicotyledons</taxon>
        <taxon>Gunneridae</taxon>
        <taxon>Pentapetalae</taxon>
        <taxon>rosids</taxon>
        <taxon>fabids</taxon>
        <taxon>Fabales</taxon>
        <taxon>Fabaceae</taxon>
        <taxon>Papilionoideae</taxon>
        <taxon>50 kb inversion clade</taxon>
        <taxon>NPAAA clade</taxon>
        <taxon>indigoferoid/millettioid clade</taxon>
        <taxon>Phaseoleae</taxon>
        <taxon>Sphenostylis</taxon>
    </lineage>
</organism>
<keyword evidence="6" id="KW-1185">Reference proteome</keyword>
<dbReference type="Gramene" id="rna-AYBTSS11_LOCUS17830">
    <property type="protein sequence ID" value="CAJ1958603.1"/>
    <property type="gene ID" value="gene-AYBTSS11_LOCUS17830"/>
</dbReference>
<dbReference type="GO" id="GO:0004857">
    <property type="term" value="F:enzyme inhibitor activity"/>
    <property type="evidence" value="ECO:0007669"/>
    <property type="project" value="InterPro"/>
</dbReference>
<sequence length="237" mass="25970">MASFHVLTIVAFILLAKPSITSACENATIPTNFSKTKIGYTATNYEKTTTPSTSSLTFKNYIKTSCNSTTYPSICYSTLSPYAKTIEADPLKLCSVSLSLAYNSAKNASSTISKILKKNNLTRIAEQVVQDCLGNVKDSIGELKDSLDSLGHLDGADRKFQISNIKTWVSASITNDQTCSDGFDEMKVNSNLTEKIRKVVLDVARKTSNALLKYHKNMVQVSNFGTLYPQNLPFSSE</sequence>
<dbReference type="PANTHER" id="PTHR31080">
    <property type="entry name" value="PECTINESTERASE INHIBITOR-LIKE"/>
    <property type="match status" value="1"/>
</dbReference>
<comment type="similarity">
    <text evidence="2">Belongs to the PMEI family.</text>
</comment>